<gene>
    <name evidence="2" type="ORF">FRACYDRAFT_233565</name>
</gene>
<dbReference type="EMBL" id="KV784353">
    <property type="protein sequence ID" value="OEU23392.1"/>
    <property type="molecule type" value="Genomic_DNA"/>
</dbReference>
<proteinExistence type="predicted"/>
<evidence type="ECO:0000256" key="1">
    <source>
        <dbReference type="SAM" id="MobiDB-lite"/>
    </source>
</evidence>
<sequence>MKIKEDIHFLIPHRSKGEVINRYDARPEDLRPFQGECNISDARFRTKLGNVLAKYFHNDHLEYWDTEPLKVIEKKFAAAMNHFDALPLGFTALKGVNYIESKVYNVVSRQDACSALPVTVAGMQCISSPSGPIKFFRSIAGIKRRFDILNGVKYPWESIFDFDDNYENDENSSSNSSNTDEHEYEYEHEHK</sequence>
<protein>
    <submittedName>
        <fullName evidence="2">Uncharacterized protein</fullName>
    </submittedName>
</protein>
<keyword evidence="3" id="KW-1185">Reference proteome</keyword>
<reference evidence="2 3" key="1">
    <citation type="submission" date="2016-09" db="EMBL/GenBank/DDBJ databases">
        <title>Extensive genetic diversity and differential bi-allelic expression allows diatom success in the polar Southern Ocean.</title>
        <authorList>
            <consortium name="DOE Joint Genome Institute"/>
            <person name="Mock T."/>
            <person name="Otillar R.P."/>
            <person name="Strauss J."/>
            <person name="Dupont C."/>
            <person name="Frickenhaus S."/>
            <person name="Maumus F."/>
            <person name="Mcmullan M."/>
            <person name="Sanges R."/>
            <person name="Schmutz J."/>
            <person name="Toseland A."/>
            <person name="Valas R."/>
            <person name="Veluchamy A."/>
            <person name="Ward B.J."/>
            <person name="Allen A."/>
            <person name="Barry K."/>
            <person name="Falciatore A."/>
            <person name="Ferrante M."/>
            <person name="Fortunato A.E."/>
            <person name="Gloeckner G."/>
            <person name="Gruber A."/>
            <person name="Hipkin R."/>
            <person name="Janech M."/>
            <person name="Kroth P."/>
            <person name="Leese F."/>
            <person name="Lindquist E."/>
            <person name="Lyon B.R."/>
            <person name="Martin J."/>
            <person name="Mayer C."/>
            <person name="Parker M."/>
            <person name="Quesneville H."/>
            <person name="Raymond J."/>
            <person name="Uhlig C."/>
            <person name="Valentin K.U."/>
            <person name="Worden A.Z."/>
            <person name="Armbrust E.V."/>
            <person name="Bowler C."/>
            <person name="Green B."/>
            <person name="Moulton V."/>
            <person name="Van Oosterhout C."/>
            <person name="Grigoriev I."/>
        </authorList>
    </citation>
    <scope>NUCLEOTIDE SEQUENCE [LARGE SCALE GENOMIC DNA]</scope>
    <source>
        <strain evidence="2 3">CCMP1102</strain>
    </source>
</reference>
<evidence type="ECO:0000313" key="2">
    <source>
        <dbReference type="EMBL" id="OEU23392.1"/>
    </source>
</evidence>
<accession>A0A1E7FZ06</accession>
<name>A0A1E7FZ06_9STRA</name>
<dbReference type="Proteomes" id="UP000095751">
    <property type="component" value="Unassembled WGS sequence"/>
</dbReference>
<dbReference type="InParanoid" id="A0A1E7FZ06"/>
<feature type="compositionally biased region" description="Basic and acidic residues" evidence="1">
    <location>
        <begin position="179"/>
        <end position="191"/>
    </location>
</feature>
<feature type="region of interest" description="Disordered" evidence="1">
    <location>
        <begin position="167"/>
        <end position="191"/>
    </location>
</feature>
<evidence type="ECO:0000313" key="3">
    <source>
        <dbReference type="Proteomes" id="UP000095751"/>
    </source>
</evidence>
<dbReference type="AlphaFoldDB" id="A0A1E7FZ06"/>
<organism evidence="2 3">
    <name type="scientific">Fragilariopsis cylindrus CCMP1102</name>
    <dbReference type="NCBI Taxonomy" id="635003"/>
    <lineage>
        <taxon>Eukaryota</taxon>
        <taxon>Sar</taxon>
        <taxon>Stramenopiles</taxon>
        <taxon>Ochrophyta</taxon>
        <taxon>Bacillariophyta</taxon>
        <taxon>Bacillariophyceae</taxon>
        <taxon>Bacillariophycidae</taxon>
        <taxon>Bacillariales</taxon>
        <taxon>Bacillariaceae</taxon>
        <taxon>Fragilariopsis</taxon>
    </lineage>
</organism>
<dbReference type="KEGG" id="fcy:FRACYDRAFT_233565"/>